<reference evidence="2 3" key="1">
    <citation type="submission" date="2014-06" db="EMBL/GenBank/DDBJ databases">
        <authorList>
            <person name="Swart Estienne"/>
        </authorList>
    </citation>
    <scope>NUCLEOTIDE SEQUENCE [LARGE SCALE GENOMIC DNA]</scope>
    <source>
        <strain evidence="2 3">130c</strain>
    </source>
</reference>
<dbReference type="EMBL" id="CCKQ01016629">
    <property type="protein sequence ID" value="CDW88501.1"/>
    <property type="molecule type" value="Genomic_DNA"/>
</dbReference>
<feature type="compositionally biased region" description="Polar residues" evidence="1">
    <location>
        <begin position="512"/>
        <end position="527"/>
    </location>
</feature>
<name>A0A078B2N7_STYLE</name>
<feature type="compositionally biased region" description="Polar residues" evidence="1">
    <location>
        <begin position="493"/>
        <end position="504"/>
    </location>
</feature>
<dbReference type="Proteomes" id="UP000039865">
    <property type="component" value="Unassembled WGS sequence"/>
</dbReference>
<dbReference type="InParanoid" id="A0A078B2N7"/>
<gene>
    <name evidence="2" type="primary">Contig1109.g1202</name>
    <name evidence="2" type="ORF">STYLEM_17622</name>
</gene>
<keyword evidence="3" id="KW-1185">Reference proteome</keyword>
<evidence type="ECO:0000313" key="3">
    <source>
        <dbReference type="Proteomes" id="UP000039865"/>
    </source>
</evidence>
<evidence type="ECO:0000313" key="2">
    <source>
        <dbReference type="EMBL" id="CDW88501.1"/>
    </source>
</evidence>
<organism evidence="2 3">
    <name type="scientific">Stylonychia lemnae</name>
    <name type="common">Ciliate</name>
    <dbReference type="NCBI Taxonomy" id="5949"/>
    <lineage>
        <taxon>Eukaryota</taxon>
        <taxon>Sar</taxon>
        <taxon>Alveolata</taxon>
        <taxon>Ciliophora</taxon>
        <taxon>Intramacronucleata</taxon>
        <taxon>Spirotrichea</taxon>
        <taxon>Stichotrichia</taxon>
        <taxon>Sporadotrichida</taxon>
        <taxon>Oxytrichidae</taxon>
        <taxon>Stylonychinae</taxon>
        <taxon>Stylonychia</taxon>
    </lineage>
</organism>
<dbReference type="AlphaFoldDB" id="A0A078B2N7"/>
<protein>
    <submittedName>
        <fullName evidence="2">Uncharacterized protein</fullName>
    </submittedName>
</protein>
<feature type="region of interest" description="Disordered" evidence="1">
    <location>
        <begin position="102"/>
        <end position="124"/>
    </location>
</feature>
<accession>A0A078B2N7</accession>
<feature type="region of interest" description="Disordered" evidence="1">
    <location>
        <begin position="493"/>
        <end position="527"/>
    </location>
</feature>
<sequence>MESATRSSIQFQMPEKLNQSVYPDEHQIKKKWKEAKKSFGNVDSFRKSILVQTLDPKTVKVTYQKKFTIFKDVSKQLQDFNQALSTIQEGNEFQNTQYAIQTSRPLSHQKKKSLIPQKSKYSPPRTYNYDLNKQEQLGLAHQNQPNQMKLSRLVASCVLNNKNPHPSSSFYYRFKRANQSSAQELRHLQKDRLQLLMDKAQHTFDNKKKQHEIATQRVHDRLDRSYAKDYVKFQRSLENIDIQLANYALQQLYQKQPNIDPKISNTIISGEDSVRNLDQLNLTQNNDKKNIVKRFREKIMKKDLMKNTPQGTIEYKRGQSKGSQRIKKKLSIVTNNSFKNLDTIENNEHQNNLDKEFQQLRLSPTEIQFDKVLLEKYQEFYQMQHSMSQDQNVKSKFKKEPSQDKASRLIKLNIIRDKQQSNVMQVLLDKNKKKVNFQQLSANINGNQQKKDSKSQTHRSINNSIYKDSSYQYDLGGLNVAPFESSINFVLSGNNTGRGNSKTRNQGDQKISRTKNNITNNDLTSDRASSVERGSYLDEDYIMQSRFDRSLVNINQTTQSLKKLNENSNINNQPIIPSSQGQSRQVINGRNIGDNQDISQLKKLVSTMDNNLYKKSLMNSIRNLK</sequence>
<evidence type="ECO:0000256" key="1">
    <source>
        <dbReference type="SAM" id="MobiDB-lite"/>
    </source>
</evidence>
<proteinExistence type="predicted"/>